<proteinExistence type="predicted"/>
<feature type="non-terminal residue" evidence="1">
    <location>
        <position position="568"/>
    </location>
</feature>
<reference evidence="1" key="1">
    <citation type="submission" date="2022-06" db="EMBL/GenBank/DDBJ databases">
        <title>Phylogenomic reconstructions and comparative analyses of Kickxellomycotina fungi.</title>
        <authorList>
            <person name="Reynolds N.K."/>
            <person name="Stajich J.E."/>
            <person name="Barry K."/>
            <person name="Grigoriev I.V."/>
            <person name="Crous P."/>
            <person name="Smith M.E."/>
        </authorList>
    </citation>
    <scope>NUCLEOTIDE SEQUENCE</scope>
    <source>
        <strain evidence="1">RSA 2271</strain>
    </source>
</reference>
<keyword evidence="2" id="KW-1185">Reference proteome</keyword>
<dbReference type="EMBL" id="JAMZIH010005651">
    <property type="protein sequence ID" value="KAJ1674839.1"/>
    <property type="molecule type" value="Genomic_DNA"/>
</dbReference>
<organism evidence="1 2">
    <name type="scientific">Spiromyces aspiralis</name>
    <dbReference type="NCBI Taxonomy" id="68401"/>
    <lineage>
        <taxon>Eukaryota</taxon>
        <taxon>Fungi</taxon>
        <taxon>Fungi incertae sedis</taxon>
        <taxon>Zoopagomycota</taxon>
        <taxon>Kickxellomycotina</taxon>
        <taxon>Kickxellomycetes</taxon>
        <taxon>Kickxellales</taxon>
        <taxon>Kickxellaceae</taxon>
        <taxon>Spiromyces</taxon>
    </lineage>
</organism>
<comment type="caution">
    <text evidence="1">The sequence shown here is derived from an EMBL/GenBank/DDBJ whole genome shotgun (WGS) entry which is preliminary data.</text>
</comment>
<evidence type="ECO:0000313" key="1">
    <source>
        <dbReference type="EMBL" id="KAJ1674839.1"/>
    </source>
</evidence>
<evidence type="ECO:0000313" key="2">
    <source>
        <dbReference type="Proteomes" id="UP001145114"/>
    </source>
</evidence>
<gene>
    <name evidence="1" type="ORF">EV182_002459</name>
</gene>
<dbReference type="Proteomes" id="UP001145114">
    <property type="component" value="Unassembled WGS sequence"/>
</dbReference>
<name>A0ACC1HKL2_9FUNG</name>
<sequence length="568" mass="64207">MTSSDILEQLSALRISTDKHLTHKAVSSIEEWAEELKGKVLPLPVGAVSVLTKTLVFKPKQPKSQPPAPVFVIADNETQVNLGQLGKELGVKELRLVSEELLDSMFSAKKGSVSPFALGNVSAADRPNVTVVLDAALTKNPSAFIAFHPQDSSQTIFVTPQELEAYLQSVKSFSPFKVIDFAELTSKAPPPAPKPAKQQQQQKQQKQQSKDVAQATTNTDGIQVSKEQDFPTWYQQVLTRSEMLEYYDVSGCYIIRPWAFFVWEQIQHFFDGEIRKLKVKNCSFPMFVSSRVLEREKDHIEGFAPEVAWVTRAGSSELEEPIALRPTSETVMYPYFAKWIRSHRDLPLRLNQWCNVVRWEFKNPQPFLRTREFLWQEGHCAYLTPEEAATEARQILTLYRRVYEELLAVPVIEGQKSEKEKFAGGYYTTSIEGYIPATGRGIQAATSHNLGQNFSKMFDINVEDPEATDGNAEKLKVWQTSWGLSTRTIGVMVMVHGDDKGLVMPPRVAEIQVVIVPCGITVKHTKEQKAEVYNACRNIERALIDSGIRAEFDDRTNYSPGFKFNHWE</sequence>
<accession>A0ACC1HKL2</accession>
<protein>
    <submittedName>
        <fullName evidence="1">Uncharacterized protein</fullName>
    </submittedName>
</protein>